<protein>
    <submittedName>
        <fullName evidence="8">PLD nuclease N-terminal domain-containing protein</fullName>
    </submittedName>
</protein>
<keyword evidence="2" id="KW-1003">Cell membrane</keyword>
<dbReference type="Proteomes" id="UP001597097">
    <property type="component" value="Unassembled WGS sequence"/>
</dbReference>
<gene>
    <name evidence="8" type="ORF">ACFSJ0_37130</name>
</gene>
<dbReference type="Pfam" id="PF13396">
    <property type="entry name" value="PLDc_N"/>
    <property type="match status" value="1"/>
</dbReference>
<keyword evidence="3 6" id="KW-0812">Transmembrane</keyword>
<keyword evidence="9" id="KW-1185">Reference proteome</keyword>
<comment type="subcellular location">
    <subcellularLocation>
        <location evidence="1">Cell membrane</location>
        <topology evidence="1">Multi-pass membrane protein</topology>
    </subcellularLocation>
</comment>
<dbReference type="InterPro" id="IPR027379">
    <property type="entry name" value="CLS_N"/>
</dbReference>
<evidence type="ECO:0000256" key="6">
    <source>
        <dbReference type="SAM" id="Phobius"/>
    </source>
</evidence>
<keyword evidence="5 6" id="KW-0472">Membrane</keyword>
<evidence type="ECO:0000256" key="5">
    <source>
        <dbReference type="ARBA" id="ARBA00023136"/>
    </source>
</evidence>
<feature type="transmembrane region" description="Helical" evidence="6">
    <location>
        <begin position="12"/>
        <end position="34"/>
    </location>
</feature>
<dbReference type="EMBL" id="JBHUCM010000032">
    <property type="protein sequence ID" value="MFD1542727.1"/>
    <property type="molecule type" value="Genomic_DNA"/>
</dbReference>
<accession>A0ABW4GJ23</accession>
<evidence type="ECO:0000256" key="3">
    <source>
        <dbReference type="ARBA" id="ARBA00022692"/>
    </source>
</evidence>
<organism evidence="8 9">
    <name type="scientific">Nonomuraea guangzhouensis</name>
    <dbReference type="NCBI Taxonomy" id="1291555"/>
    <lineage>
        <taxon>Bacteria</taxon>
        <taxon>Bacillati</taxon>
        <taxon>Actinomycetota</taxon>
        <taxon>Actinomycetes</taxon>
        <taxon>Streptosporangiales</taxon>
        <taxon>Streptosporangiaceae</taxon>
        <taxon>Nonomuraea</taxon>
    </lineage>
</organism>
<keyword evidence="4 6" id="KW-1133">Transmembrane helix</keyword>
<proteinExistence type="predicted"/>
<feature type="transmembrane region" description="Helical" evidence="6">
    <location>
        <begin position="46"/>
        <end position="64"/>
    </location>
</feature>
<feature type="domain" description="Cardiolipin synthase N-terminal" evidence="7">
    <location>
        <begin position="23"/>
        <end position="66"/>
    </location>
</feature>
<evidence type="ECO:0000256" key="2">
    <source>
        <dbReference type="ARBA" id="ARBA00022475"/>
    </source>
</evidence>
<evidence type="ECO:0000256" key="4">
    <source>
        <dbReference type="ARBA" id="ARBA00022989"/>
    </source>
</evidence>
<reference evidence="9" key="1">
    <citation type="journal article" date="2019" name="Int. J. Syst. Evol. Microbiol.">
        <title>The Global Catalogue of Microorganisms (GCM) 10K type strain sequencing project: providing services to taxonomists for standard genome sequencing and annotation.</title>
        <authorList>
            <consortium name="The Broad Institute Genomics Platform"/>
            <consortium name="The Broad Institute Genome Sequencing Center for Infectious Disease"/>
            <person name="Wu L."/>
            <person name="Ma J."/>
        </authorList>
    </citation>
    <scope>NUCLEOTIDE SEQUENCE [LARGE SCALE GENOMIC DNA]</scope>
    <source>
        <strain evidence="9">CGMCC 1.15399</strain>
    </source>
</reference>
<comment type="caution">
    <text evidence="8">The sequence shown here is derived from an EMBL/GenBank/DDBJ whole genome shotgun (WGS) entry which is preliminary data.</text>
</comment>
<sequence length="72" mass="8335">MRWNELSERQQGLLLVAVSAEFALTATAAVDLWFRPRDEVRGRKELWWLGIFVQPIGPVAYLMCGRRSRCGR</sequence>
<evidence type="ECO:0000256" key="1">
    <source>
        <dbReference type="ARBA" id="ARBA00004651"/>
    </source>
</evidence>
<dbReference type="RefSeq" id="WP_219538291.1">
    <property type="nucleotide sequence ID" value="NZ_JAHKRM010000046.1"/>
</dbReference>
<evidence type="ECO:0000313" key="9">
    <source>
        <dbReference type="Proteomes" id="UP001597097"/>
    </source>
</evidence>
<name>A0ABW4GJ23_9ACTN</name>
<evidence type="ECO:0000313" key="8">
    <source>
        <dbReference type="EMBL" id="MFD1542727.1"/>
    </source>
</evidence>
<evidence type="ECO:0000259" key="7">
    <source>
        <dbReference type="Pfam" id="PF13396"/>
    </source>
</evidence>